<dbReference type="GeneID" id="105989277"/>
<evidence type="ECO:0000313" key="3">
    <source>
        <dbReference type="RefSeq" id="XP_012876723.1"/>
    </source>
</evidence>
<gene>
    <name evidence="3" type="primary">LOC105989277</name>
</gene>
<dbReference type="Pfam" id="PF15727">
    <property type="entry name" value="DUF4678"/>
    <property type="match status" value="2"/>
</dbReference>
<evidence type="ECO:0000313" key="2">
    <source>
        <dbReference type="Proteomes" id="UP000081671"/>
    </source>
</evidence>
<reference evidence="3" key="1">
    <citation type="submission" date="2025-08" db="UniProtKB">
        <authorList>
            <consortium name="RefSeq"/>
        </authorList>
    </citation>
    <scope>IDENTIFICATION</scope>
    <source>
        <tissue evidence="3">Kidney</tissue>
    </source>
</reference>
<sequence>MTTQPPEEAEATNNPPYGLPCVWLDNQADYSPEEYLVLEPVPDDVLEETRPEANAQEEDEDQASLEESTCKAKPTSGDQNQGDAGGGHSQENLEETTVILSTSRNLFVGFQNPVWDMLAENTRKIRSRTLSPNGSQTEDKAPETEGKAPETEGKAPETEDKAPETEDKAPEMEDKAPEMEDKAPETVDVPEALAEADPATPEAEAPSGQPSGGAADPCSPHTSGSESGEDAKASNSEVEVCPQELTAGPPEVTEGPQEVTEGPQEVTEGPQEVTEGPQEVTTGPQVTEGPQVTAEPQTMAGKDIVIFTRDLPAWPFPPTPTCSAPSSPGLEQVSRGRRPLNPSMYGTDEENNYMRSMTSLLGGGESSISSLADILVWSDSSMGIGMGMATALLASGRSNPADLLYGAGPGLRTMSSILSSASSVISSSLASGTSLAVRSLTHALESVERRTVEGIRTAVRFLTNRLTPRWTQAGPDAD</sequence>
<feature type="compositionally biased region" description="Polar residues" evidence="1">
    <location>
        <begin position="279"/>
        <end position="296"/>
    </location>
</feature>
<name>A0A1S3FJE9_DIPOR</name>
<proteinExistence type="predicted"/>
<dbReference type="CTD" id="165100"/>
<dbReference type="PANTHER" id="PTHR37365">
    <property type="entry name" value="TESTIS-EXPRESSED PROTEIN 44"/>
    <property type="match status" value="1"/>
</dbReference>
<dbReference type="Proteomes" id="UP000081671">
    <property type="component" value="Unplaced"/>
</dbReference>
<dbReference type="RefSeq" id="XP_012876723.1">
    <property type="nucleotide sequence ID" value="XM_013021269.1"/>
</dbReference>
<dbReference type="PANTHER" id="PTHR37365:SF1">
    <property type="entry name" value="TESTIS-EXPRESSED PROTEIN 44"/>
    <property type="match status" value="1"/>
</dbReference>
<dbReference type="FunCoup" id="A0A1S3FJE9">
    <property type="interactions" value="99"/>
</dbReference>
<feature type="compositionally biased region" description="Basic and acidic residues" evidence="1">
    <location>
        <begin position="137"/>
        <end position="185"/>
    </location>
</feature>
<dbReference type="InParanoid" id="A0A1S3FJE9"/>
<dbReference type="InterPro" id="IPR031460">
    <property type="entry name" value="DUF4678"/>
</dbReference>
<feature type="compositionally biased region" description="Acidic residues" evidence="1">
    <location>
        <begin position="55"/>
        <end position="64"/>
    </location>
</feature>
<organism evidence="2 3">
    <name type="scientific">Dipodomys ordii</name>
    <name type="common">Ord's kangaroo rat</name>
    <dbReference type="NCBI Taxonomy" id="10020"/>
    <lineage>
        <taxon>Eukaryota</taxon>
        <taxon>Metazoa</taxon>
        <taxon>Chordata</taxon>
        <taxon>Craniata</taxon>
        <taxon>Vertebrata</taxon>
        <taxon>Euteleostomi</taxon>
        <taxon>Mammalia</taxon>
        <taxon>Eutheria</taxon>
        <taxon>Euarchontoglires</taxon>
        <taxon>Glires</taxon>
        <taxon>Rodentia</taxon>
        <taxon>Castorimorpha</taxon>
        <taxon>Heteromyidae</taxon>
        <taxon>Dipodomyinae</taxon>
        <taxon>Dipodomys</taxon>
    </lineage>
</organism>
<feature type="region of interest" description="Disordered" evidence="1">
    <location>
        <begin position="320"/>
        <end position="348"/>
    </location>
</feature>
<feature type="region of interest" description="Disordered" evidence="1">
    <location>
        <begin position="1"/>
        <end position="25"/>
    </location>
</feature>
<accession>A0A1S3FJE9</accession>
<dbReference type="OrthoDB" id="9838056at2759"/>
<dbReference type="AlphaFoldDB" id="A0A1S3FJE9"/>
<feature type="compositionally biased region" description="Low complexity" evidence="1">
    <location>
        <begin position="190"/>
        <end position="206"/>
    </location>
</feature>
<feature type="region of interest" description="Disordered" evidence="1">
    <location>
        <begin position="126"/>
        <end position="298"/>
    </location>
</feature>
<dbReference type="KEGG" id="dord:105989277"/>
<protein>
    <submittedName>
        <fullName evidence="3">Uncharacterized protein C2orf57 homolog</fullName>
    </submittedName>
</protein>
<evidence type="ECO:0000256" key="1">
    <source>
        <dbReference type="SAM" id="MobiDB-lite"/>
    </source>
</evidence>
<feature type="region of interest" description="Disordered" evidence="1">
    <location>
        <begin position="38"/>
        <end position="97"/>
    </location>
</feature>
<keyword evidence="2" id="KW-1185">Reference proteome</keyword>